<comment type="catalytic activity">
    <reaction evidence="1">
        <text>adenosine(2030) in 23S rRNA + S-adenosyl-L-methionine = N(6)-methyladenosine(2030) in 23S rRNA + S-adenosyl-L-homocysteine + H(+)</text>
        <dbReference type="Rhea" id="RHEA:43736"/>
        <dbReference type="Rhea" id="RHEA-COMP:10668"/>
        <dbReference type="Rhea" id="RHEA-COMP:10669"/>
        <dbReference type="ChEBI" id="CHEBI:15378"/>
        <dbReference type="ChEBI" id="CHEBI:57856"/>
        <dbReference type="ChEBI" id="CHEBI:59789"/>
        <dbReference type="ChEBI" id="CHEBI:74411"/>
        <dbReference type="ChEBI" id="CHEBI:74449"/>
        <dbReference type="EC" id="2.1.1.266"/>
    </reaction>
</comment>
<feature type="binding site" evidence="1">
    <location>
        <position position="41"/>
    </location>
    <ligand>
        <name>S-adenosyl-L-methionine</name>
        <dbReference type="ChEBI" id="CHEBI:59789"/>
    </ligand>
</feature>
<dbReference type="InterPro" id="IPR007473">
    <property type="entry name" value="RlmJ"/>
</dbReference>
<dbReference type="HAMAP" id="MF_00934">
    <property type="entry name" value="23SrRNA_methyltr_J"/>
    <property type="match status" value="1"/>
</dbReference>
<protein>
    <recommendedName>
        <fullName evidence="1">Ribosomal RNA large subunit methyltransferase J</fullName>
        <ecNumber evidence="1">2.1.1.266</ecNumber>
    </recommendedName>
    <alternativeName>
        <fullName evidence="1">23S rRNA (adenine(2030)-N6)-methyltransferase</fullName>
    </alternativeName>
    <alternativeName>
        <fullName evidence="1">23S rRNA m6A2030 methyltransferase</fullName>
    </alternativeName>
</protein>
<dbReference type="GO" id="GO:0005829">
    <property type="term" value="C:cytosol"/>
    <property type="evidence" value="ECO:0007669"/>
    <property type="project" value="TreeGrafter"/>
</dbReference>
<feature type="binding site" evidence="1">
    <location>
        <position position="166"/>
    </location>
    <ligand>
        <name>S-adenosyl-L-methionine</name>
        <dbReference type="ChEBI" id="CHEBI:59789"/>
    </ligand>
</feature>
<feature type="binding site" evidence="1">
    <location>
        <position position="18"/>
    </location>
    <ligand>
        <name>S-adenosyl-L-methionine</name>
        <dbReference type="ChEBI" id="CHEBI:59789"/>
    </ligand>
</feature>
<accession>A0A0M7AJ42</accession>
<comment type="subunit">
    <text evidence="1">Monomer.</text>
</comment>
<dbReference type="PANTHER" id="PTHR37426:SF1">
    <property type="entry name" value="RIBOSOMAL RNA LARGE SUBUNIT METHYLTRANSFERASE J"/>
    <property type="match status" value="1"/>
</dbReference>
<organism evidence="2 3">
    <name type="scientific">Roseibium alexandrii</name>
    <dbReference type="NCBI Taxonomy" id="388408"/>
    <lineage>
        <taxon>Bacteria</taxon>
        <taxon>Pseudomonadati</taxon>
        <taxon>Pseudomonadota</taxon>
        <taxon>Alphaproteobacteria</taxon>
        <taxon>Hyphomicrobiales</taxon>
        <taxon>Stappiaceae</taxon>
        <taxon>Roseibium</taxon>
    </lineage>
</organism>
<keyword evidence="1" id="KW-0694">RNA-binding</keyword>
<keyword evidence="1 2" id="KW-0489">Methyltransferase</keyword>
<dbReference type="AlphaFoldDB" id="A0A0M7AJ42"/>
<evidence type="ECO:0000313" key="3">
    <source>
        <dbReference type="Proteomes" id="UP000053235"/>
    </source>
</evidence>
<dbReference type="RefSeq" id="WP_055673385.1">
    <property type="nucleotide sequence ID" value="NZ_CXWD01000020.1"/>
</dbReference>
<dbReference type="Pfam" id="PF04378">
    <property type="entry name" value="RsmJ"/>
    <property type="match status" value="1"/>
</dbReference>
<feature type="binding site" evidence="1">
    <location>
        <begin position="145"/>
        <end position="146"/>
    </location>
    <ligand>
        <name>S-adenosyl-L-methionine</name>
        <dbReference type="ChEBI" id="CHEBI:59789"/>
    </ligand>
</feature>
<feature type="binding site" evidence="1">
    <location>
        <position position="102"/>
    </location>
    <ligand>
        <name>S-adenosyl-L-methionine</name>
        <dbReference type="ChEBI" id="CHEBI:59789"/>
    </ligand>
</feature>
<comment type="function">
    <text evidence="1">Specifically methylates the adenine in position 2030 of 23S rRNA.</text>
</comment>
<dbReference type="InterPro" id="IPR029063">
    <property type="entry name" value="SAM-dependent_MTases_sf"/>
</dbReference>
<dbReference type="OrthoDB" id="9791274at2"/>
<feature type="active site" description="Proton acceptor" evidence="1">
    <location>
        <position position="166"/>
    </location>
</feature>
<feature type="site" description="Interaction with substrate rRNA" evidence="1">
    <location>
        <position position="3"/>
    </location>
</feature>
<dbReference type="Gene3D" id="3.40.50.150">
    <property type="entry name" value="Vaccinia Virus protein VP39"/>
    <property type="match status" value="1"/>
</dbReference>
<dbReference type="PANTHER" id="PTHR37426">
    <property type="entry name" value="RIBOSOMAL RNA LARGE SUBUNIT METHYLTRANSFERASE J"/>
    <property type="match status" value="1"/>
</dbReference>
<name>A0A0M7AJ42_9HYPH</name>
<sequence length="282" mass="31688">MNYRHAYHAGNIGDVLKHAVLARLITYFQRKEKGFRIIDTHAGIGRYDLMSEETQKTGEWQQGIGKVLASDIPESVSELLAPWLDVVRGENGDSTLKTYPGSPLLARRMLRKQDRLTLTELHPADFETLSNLFAGDHQVKTIHLDGWLALGSFLPPKEKRGLVLIDPAFEKTSEFGDMTTAVVKSWRKWQTGTFALWYPMKDARAISRMHRDFEEAGLRDILALELNAGKSGPDTRMLGSGMTMVNPPFTLSSEMNVVLPWLCETVRQGPGADWNVHQIVGE</sequence>
<keyword evidence="3" id="KW-1185">Reference proteome</keyword>
<evidence type="ECO:0000256" key="1">
    <source>
        <dbReference type="HAMAP-Rule" id="MF_00934"/>
    </source>
</evidence>
<feature type="binding site" evidence="1">
    <location>
        <position position="120"/>
    </location>
    <ligand>
        <name>S-adenosyl-L-methionine</name>
        <dbReference type="ChEBI" id="CHEBI:59789"/>
    </ligand>
</feature>
<dbReference type="EC" id="2.1.1.266" evidence="1"/>
<keyword evidence="1" id="KW-0698">rRNA processing</keyword>
<gene>
    <name evidence="1 2" type="primary">rlmJ</name>
    <name evidence="2" type="ORF">LAX5112_04120</name>
</gene>
<dbReference type="GO" id="GO:0070475">
    <property type="term" value="P:rRNA base methylation"/>
    <property type="evidence" value="ECO:0007669"/>
    <property type="project" value="UniProtKB-UniRule"/>
</dbReference>
<dbReference type="STRING" id="388408.LAX5112_04120"/>
<proteinExistence type="inferred from homology"/>
<dbReference type="Proteomes" id="UP000053235">
    <property type="component" value="Unassembled WGS sequence"/>
</dbReference>
<reference evidence="3" key="1">
    <citation type="submission" date="2015-07" db="EMBL/GenBank/DDBJ databases">
        <authorList>
            <person name="Rodrigo-Torres Lidia"/>
            <person name="Arahal R.David."/>
        </authorList>
    </citation>
    <scope>NUCLEOTIDE SEQUENCE [LARGE SCALE GENOMIC DNA]</scope>
    <source>
        <strain evidence="3">CECT 5112</strain>
    </source>
</reference>
<dbReference type="GO" id="GO:0003723">
    <property type="term" value="F:RNA binding"/>
    <property type="evidence" value="ECO:0007669"/>
    <property type="project" value="UniProtKB-UniRule"/>
</dbReference>
<dbReference type="SUPFAM" id="SSF53335">
    <property type="entry name" value="S-adenosyl-L-methionine-dependent methyltransferases"/>
    <property type="match status" value="1"/>
</dbReference>
<comment type="similarity">
    <text evidence="1">Belongs to the RlmJ family.</text>
</comment>
<keyword evidence="1 2" id="KW-0808">Transferase</keyword>
<evidence type="ECO:0000313" key="2">
    <source>
        <dbReference type="EMBL" id="CTQ75128.1"/>
    </source>
</evidence>
<dbReference type="GO" id="GO:0036307">
    <property type="term" value="F:23S rRNA (adenine(2030)-N(6))-methyltransferase activity"/>
    <property type="evidence" value="ECO:0007669"/>
    <property type="project" value="UniProtKB-UniRule"/>
</dbReference>
<keyword evidence="1" id="KW-0949">S-adenosyl-L-methionine</keyword>
<dbReference type="EMBL" id="CXWD01000020">
    <property type="protein sequence ID" value="CTQ75128.1"/>
    <property type="molecule type" value="Genomic_DNA"/>
</dbReference>